<gene>
    <name evidence="2" type="ORF">Dpoa569_0003207</name>
</gene>
<reference evidence="2 3" key="1">
    <citation type="journal article" date="2019" name="Environ. Microbiol.">
        <title>The phytopathogenic nature of Dickeya aquatica 174/2 and the dynamic early evolution of Dickeya pathogenicity.</title>
        <authorList>
            <person name="Duprey A."/>
            <person name="Taib N."/>
            <person name="Leonard S."/>
            <person name="Garin T."/>
            <person name="Flandrois J.P."/>
            <person name="Nasser W."/>
            <person name="Brochier-Armanet C."/>
            <person name="Reverchon S."/>
        </authorList>
    </citation>
    <scope>NUCLEOTIDE SEQUENCE [LARGE SCALE GENOMIC DNA]</scope>
    <source>
        <strain evidence="2 3">NCPPB 569</strain>
    </source>
</reference>
<name>A0A5B8HS73_9GAMM</name>
<dbReference type="EMBL" id="CP042220">
    <property type="protein sequence ID" value="QDX31216.1"/>
    <property type="molecule type" value="Genomic_DNA"/>
</dbReference>
<evidence type="ECO:0000313" key="3">
    <source>
        <dbReference type="Proteomes" id="UP000320591"/>
    </source>
</evidence>
<dbReference type="RefSeq" id="WP_042870896.1">
    <property type="nucleotide sequence ID" value="NZ_CM001975.1"/>
</dbReference>
<dbReference type="SUPFAM" id="SSF55785">
    <property type="entry name" value="PYP-like sensor domain (PAS domain)"/>
    <property type="match status" value="1"/>
</dbReference>
<dbReference type="OrthoDB" id="9794448at2"/>
<organism evidence="2 3">
    <name type="scientific">Dickeya poaceiphila</name>
    <dbReference type="NCBI Taxonomy" id="568768"/>
    <lineage>
        <taxon>Bacteria</taxon>
        <taxon>Pseudomonadati</taxon>
        <taxon>Pseudomonadota</taxon>
        <taxon>Gammaproteobacteria</taxon>
        <taxon>Enterobacterales</taxon>
        <taxon>Pectobacteriaceae</taxon>
        <taxon>Dickeya</taxon>
    </lineage>
</organism>
<accession>A0A5B8HS73</accession>
<dbReference type="InterPro" id="IPR035965">
    <property type="entry name" value="PAS-like_dom_sf"/>
</dbReference>
<dbReference type="Pfam" id="PF08670">
    <property type="entry name" value="MEKHLA"/>
    <property type="match status" value="1"/>
</dbReference>
<protein>
    <submittedName>
        <fullName evidence="2">MEKHLA domain-containing protein</fullName>
    </submittedName>
</protein>
<feature type="domain" description="MEKHLA" evidence="1">
    <location>
        <begin position="10"/>
        <end position="144"/>
    </location>
</feature>
<dbReference type="Proteomes" id="UP000320591">
    <property type="component" value="Chromosome"/>
</dbReference>
<dbReference type="KEGG" id="dic:Dpoa569_0003207"/>
<dbReference type="InterPro" id="IPR013978">
    <property type="entry name" value="MEKHLA"/>
</dbReference>
<sequence>MATEERLALLKRIDECYEAVNGKRLFCPESIEDRYLWLDQQAPYSILAHGSGTDPIFIYANNCALRCFKYSHEEILRLPSRLSASPSDRAERQRLLNIAARDGIAKNYTGPRVDKHGNFFTIYDGEVWQLGYNSDNVWGQAALFWPVPHSERP</sequence>
<dbReference type="AlphaFoldDB" id="A0A5B8HS73"/>
<keyword evidence="3" id="KW-1185">Reference proteome</keyword>
<evidence type="ECO:0000259" key="1">
    <source>
        <dbReference type="Pfam" id="PF08670"/>
    </source>
</evidence>
<proteinExistence type="predicted"/>
<evidence type="ECO:0000313" key="2">
    <source>
        <dbReference type="EMBL" id="QDX31216.1"/>
    </source>
</evidence>